<feature type="non-terminal residue" evidence="1">
    <location>
        <position position="192"/>
    </location>
</feature>
<evidence type="ECO:0000313" key="1">
    <source>
        <dbReference type="EMBL" id="MBK1662554.1"/>
    </source>
</evidence>
<name>A0ABS1D9J5_9PROT</name>
<comment type="caution">
    <text evidence="1">The sequence shown here is derived from an EMBL/GenBank/DDBJ whole genome shotgun (WGS) entry which is preliminary data.</text>
</comment>
<protein>
    <submittedName>
        <fullName evidence="1">Uncharacterized protein</fullName>
    </submittedName>
</protein>
<dbReference type="Proteomes" id="UP000697995">
    <property type="component" value="Unassembled WGS sequence"/>
</dbReference>
<proteinExistence type="predicted"/>
<sequence length="192" mass="20313">MPGKAPEPDAAAIPRVASAARRDFIERSLRQTLAGLPPGWIVLLDGSLPDPLGGPPTRVEQVLAHPDRGIAVLDLLPGPVAEDAAARVRALMKTQGWRASHGGLPQVMHLCLPLRALPDLAATLETGFAAAGPTALRRRDWLADLPQLLAAYPLRLVEPGATPRPPPLMRARAPGARTAFLGLAWFWGAVVG</sequence>
<evidence type="ECO:0000313" key="2">
    <source>
        <dbReference type="Proteomes" id="UP000697995"/>
    </source>
</evidence>
<gene>
    <name evidence="1" type="ORF">CKO45_30725</name>
</gene>
<dbReference type="EMBL" id="NRSG01000611">
    <property type="protein sequence ID" value="MBK1662554.1"/>
    <property type="molecule type" value="Genomic_DNA"/>
</dbReference>
<keyword evidence="2" id="KW-1185">Reference proteome</keyword>
<reference evidence="1 2" key="1">
    <citation type="journal article" date="2020" name="Microorganisms">
        <title>Osmotic Adaptation and Compatible Solute Biosynthesis of Phototrophic Bacteria as Revealed from Genome Analyses.</title>
        <authorList>
            <person name="Imhoff J.F."/>
            <person name="Rahn T."/>
            <person name="Kunzel S."/>
            <person name="Keller A."/>
            <person name="Neulinger S.C."/>
        </authorList>
    </citation>
    <scope>NUCLEOTIDE SEQUENCE [LARGE SCALE GENOMIC DNA]</scope>
    <source>
        <strain evidence="1 2">DSM 15382</strain>
    </source>
</reference>
<accession>A0ABS1D9J5</accession>
<organism evidence="1 2">
    <name type="scientific">Paracraurococcus ruber</name>
    <dbReference type="NCBI Taxonomy" id="77675"/>
    <lineage>
        <taxon>Bacteria</taxon>
        <taxon>Pseudomonadati</taxon>
        <taxon>Pseudomonadota</taxon>
        <taxon>Alphaproteobacteria</taxon>
        <taxon>Acetobacterales</taxon>
        <taxon>Roseomonadaceae</taxon>
        <taxon>Paracraurococcus</taxon>
    </lineage>
</organism>